<dbReference type="AlphaFoldDB" id="E9D7F7"/>
<reference evidence="2" key="2">
    <citation type="submission" date="2010-03" db="EMBL/GenBank/DDBJ databases">
        <title>The genome sequence of Coccidioides posadasii strain Silveira.</title>
        <authorList>
            <consortium name="The Broad Institute Genome Sequencing Center for Infectious Disease"/>
            <person name="Neafsey D."/>
            <person name="Orbach M."/>
            <person name="Henn M.R."/>
            <person name="Cole G.T."/>
            <person name="Galgiani J."/>
            <person name="Gardner M.J."/>
            <person name="Kirkland T.N."/>
            <person name="Taylor J.W."/>
            <person name="Young S.K."/>
            <person name="Zeng Q."/>
            <person name="Koehrsen M."/>
            <person name="Alvarado L."/>
            <person name="Berlin A."/>
            <person name="Borenstein D."/>
            <person name="Chapman S.B."/>
            <person name="Chen Z."/>
            <person name="Engels R."/>
            <person name="Freedman E."/>
            <person name="Gellesch M."/>
            <person name="Goldberg J."/>
            <person name="Griggs A."/>
            <person name="Gujja S."/>
            <person name="Heilman E."/>
            <person name="Heiman D."/>
            <person name="Howarth C."/>
            <person name="Jen D."/>
            <person name="Larson L."/>
            <person name="Mehta T."/>
            <person name="Neiman D."/>
            <person name="Park D."/>
            <person name="Pearson M."/>
            <person name="Richards J."/>
            <person name="Roberts A."/>
            <person name="Saif S."/>
            <person name="Shea T."/>
            <person name="Shenoy N."/>
            <person name="Sisk P."/>
            <person name="Stolte C."/>
            <person name="Sykes S."/>
            <person name="Walk T."/>
            <person name="White J."/>
            <person name="Yandava C."/>
            <person name="Haas B."/>
            <person name="Nusbaum C."/>
            <person name="Birren B."/>
        </authorList>
    </citation>
    <scope>NUCLEOTIDE SEQUENCE [LARGE SCALE GENOMIC DNA]</scope>
    <source>
        <strain evidence="2">RMSCC 757 / Silveira</strain>
    </source>
</reference>
<gene>
    <name evidence="1" type="ORF">CPSG_05759</name>
</gene>
<evidence type="ECO:0000313" key="2">
    <source>
        <dbReference type="Proteomes" id="UP000002497"/>
    </source>
</evidence>
<dbReference type="HOGENOM" id="CLU_1677726_0_0_1"/>
<sequence>MYVWVWLEVPCHTQPQGPLRQEAESLTFTSNLISSQQRINHQQTHCPREVLVEPSRAPAEAGLRNRGLKALLKWAGSNELPTPLVTILPPLFKSGMLRGTRVGGLKSFQLTSSMLGLNALPTPGKRITRRYMETRCEAPIPALKYLTRCFSYAPFIP</sequence>
<dbReference type="VEuPathDB" id="FungiDB:CPSG_05759"/>
<proteinExistence type="predicted"/>
<reference evidence="2" key="1">
    <citation type="journal article" date="2010" name="Genome Res.">
        <title>Population genomic sequencing of Coccidioides fungi reveals recent hybridization and transposon control.</title>
        <authorList>
            <person name="Neafsey D.E."/>
            <person name="Barker B.M."/>
            <person name="Sharpton T.J."/>
            <person name="Stajich J.E."/>
            <person name="Park D.J."/>
            <person name="Whiston E."/>
            <person name="Hung C.-Y."/>
            <person name="McMahan C."/>
            <person name="White J."/>
            <person name="Sykes S."/>
            <person name="Heiman D."/>
            <person name="Young S."/>
            <person name="Zeng Q."/>
            <person name="Abouelleil A."/>
            <person name="Aftuck L."/>
            <person name="Bessette D."/>
            <person name="Brown A."/>
            <person name="FitzGerald M."/>
            <person name="Lui A."/>
            <person name="Macdonald J.P."/>
            <person name="Priest M."/>
            <person name="Orbach M.J."/>
            <person name="Galgiani J.N."/>
            <person name="Kirkland T.N."/>
            <person name="Cole G.T."/>
            <person name="Birren B.W."/>
            <person name="Henn M.R."/>
            <person name="Taylor J.W."/>
            <person name="Rounsley S.D."/>
        </authorList>
    </citation>
    <scope>NUCLEOTIDE SEQUENCE [LARGE SCALE GENOMIC DNA]</scope>
    <source>
        <strain evidence="2">RMSCC 757 / Silveira</strain>
    </source>
</reference>
<name>E9D7F7_COCPS</name>
<organism evidence="2">
    <name type="scientific">Coccidioides posadasii (strain RMSCC 757 / Silveira)</name>
    <name type="common">Valley fever fungus</name>
    <dbReference type="NCBI Taxonomy" id="443226"/>
    <lineage>
        <taxon>Eukaryota</taxon>
        <taxon>Fungi</taxon>
        <taxon>Dikarya</taxon>
        <taxon>Ascomycota</taxon>
        <taxon>Pezizomycotina</taxon>
        <taxon>Eurotiomycetes</taxon>
        <taxon>Eurotiomycetidae</taxon>
        <taxon>Onygenales</taxon>
        <taxon>Onygenaceae</taxon>
        <taxon>Coccidioides</taxon>
    </lineage>
</organism>
<protein>
    <submittedName>
        <fullName evidence="1">Predicted protein</fullName>
    </submittedName>
</protein>
<dbReference type="EMBL" id="GL636494">
    <property type="protein sequence ID" value="EFW17316.1"/>
    <property type="molecule type" value="Genomic_DNA"/>
</dbReference>
<accession>E9D7F7</accession>
<dbReference type="Proteomes" id="UP000002497">
    <property type="component" value="Unassembled WGS sequence"/>
</dbReference>
<evidence type="ECO:0000313" key="1">
    <source>
        <dbReference type="EMBL" id="EFW17316.1"/>
    </source>
</evidence>
<keyword evidence="2" id="KW-1185">Reference proteome</keyword>